<accession>A0AAD7GKI2</accession>
<comment type="caution">
    <text evidence="2">The sequence shown here is derived from an EMBL/GenBank/DDBJ whole genome shotgun (WGS) entry which is preliminary data.</text>
</comment>
<dbReference type="AlphaFoldDB" id="A0AAD7GKI2"/>
<sequence length="191" mass="21561">MSQHHVNRTAARIFGELVVKEYGKNFAFYKQHATAHAIEDVHEKGPPTGYSTRPGEGFHQEVKEAYAQTNSRNLMRIDKNKEAFARIHMSIDTHDALCRSEEDGDSDEFESGSDEGADSHWALGSPLPWTTPELMQHTLQDKKFTANLHTFLNDFVLDQPLLPNEAINVNSFAAFAYATTPSKIGPRWLIF</sequence>
<protein>
    <submittedName>
        <fullName evidence="2">Uncharacterized protein</fullName>
    </submittedName>
</protein>
<feature type="compositionally biased region" description="Acidic residues" evidence="1">
    <location>
        <begin position="102"/>
        <end position="116"/>
    </location>
</feature>
<name>A0AAD7GKI2_MYCRO</name>
<dbReference type="EMBL" id="JARKIE010000054">
    <property type="protein sequence ID" value="KAJ7692165.1"/>
    <property type="molecule type" value="Genomic_DNA"/>
</dbReference>
<dbReference type="Proteomes" id="UP001221757">
    <property type="component" value="Unassembled WGS sequence"/>
</dbReference>
<evidence type="ECO:0000313" key="3">
    <source>
        <dbReference type="Proteomes" id="UP001221757"/>
    </source>
</evidence>
<organism evidence="2 3">
    <name type="scientific">Mycena rosella</name>
    <name type="common">Pink bonnet</name>
    <name type="synonym">Agaricus rosellus</name>
    <dbReference type="NCBI Taxonomy" id="1033263"/>
    <lineage>
        <taxon>Eukaryota</taxon>
        <taxon>Fungi</taxon>
        <taxon>Dikarya</taxon>
        <taxon>Basidiomycota</taxon>
        <taxon>Agaricomycotina</taxon>
        <taxon>Agaricomycetes</taxon>
        <taxon>Agaricomycetidae</taxon>
        <taxon>Agaricales</taxon>
        <taxon>Marasmiineae</taxon>
        <taxon>Mycenaceae</taxon>
        <taxon>Mycena</taxon>
    </lineage>
</organism>
<proteinExistence type="predicted"/>
<reference evidence="2" key="1">
    <citation type="submission" date="2023-03" db="EMBL/GenBank/DDBJ databases">
        <title>Massive genome expansion in bonnet fungi (Mycena s.s.) driven by repeated elements and novel gene families across ecological guilds.</title>
        <authorList>
            <consortium name="Lawrence Berkeley National Laboratory"/>
            <person name="Harder C.B."/>
            <person name="Miyauchi S."/>
            <person name="Viragh M."/>
            <person name="Kuo A."/>
            <person name="Thoen E."/>
            <person name="Andreopoulos B."/>
            <person name="Lu D."/>
            <person name="Skrede I."/>
            <person name="Drula E."/>
            <person name="Henrissat B."/>
            <person name="Morin E."/>
            <person name="Kohler A."/>
            <person name="Barry K."/>
            <person name="LaButti K."/>
            <person name="Morin E."/>
            <person name="Salamov A."/>
            <person name="Lipzen A."/>
            <person name="Mereny Z."/>
            <person name="Hegedus B."/>
            <person name="Baldrian P."/>
            <person name="Stursova M."/>
            <person name="Weitz H."/>
            <person name="Taylor A."/>
            <person name="Grigoriev I.V."/>
            <person name="Nagy L.G."/>
            <person name="Martin F."/>
            <person name="Kauserud H."/>
        </authorList>
    </citation>
    <scope>NUCLEOTIDE SEQUENCE</scope>
    <source>
        <strain evidence="2">CBHHK067</strain>
    </source>
</reference>
<evidence type="ECO:0000256" key="1">
    <source>
        <dbReference type="SAM" id="MobiDB-lite"/>
    </source>
</evidence>
<keyword evidence="3" id="KW-1185">Reference proteome</keyword>
<gene>
    <name evidence="2" type="ORF">B0H17DRAFT_1133414</name>
</gene>
<feature type="region of interest" description="Disordered" evidence="1">
    <location>
        <begin position="99"/>
        <end position="123"/>
    </location>
</feature>
<evidence type="ECO:0000313" key="2">
    <source>
        <dbReference type="EMBL" id="KAJ7692165.1"/>
    </source>
</evidence>